<evidence type="ECO:0000256" key="3">
    <source>
        <dbReference type="ARBA" id="ARBA00023274"/>
    </source>
</evidence>
<accession>A0A0M0KBF3</accession>
<keyword evidence="3 4" id="KW-0687">Ribonucleoprotein</keyword>
<dbReference type="GO" id="GO:0002181">
    <property type="term" value="P:cytoplasmic translation"/>
    <property type="evidence" value="ECO:0007669"/>
    <property type="project" value="TreeGrafter"/>
</dbReference>
<proteinExistence type="inferred from homology"/>
<dbReference type="GO" id="GO:0022625">
    <property type="term" value="C:cytosolic large ribosomal subunit"/>
    <property type="evidence" value="ECO:0007669"/>
    <property type="project" value="TreeGrafter"/>
</dbReference>
<feature type="region of interest" description="Disordered" evidence="5">
    <location>
        <begin position="165"/>
        <end position="196"/>
    </location>
</feature>
<dbReference type="Gene3D" id="3.90.470.10">
    <property type="entry name" value="Ribosomal protein L22/L17"/>
    <property type="match status" value="1"/>
</dbReference>
<dbReference type="InterPro" id="IPR036394">
    <property type="entry name" value="Ribosomal_uL22_sf"/>
</dbReference>
<keyword evidence="7" id="KW-1185">Reference proteome</keyword>
<comment type="similarity">
    <text evidence="1 4">Belongs to the universal ribosomal protein uL22 family.</text>
</comment>
<dbReference type="PANTHER" id="PTHR11593:SF10">
    <property type="entry name" value="60S RIBOSOMAL PROTEIN L17"/>
    <property type="match status" value="1"/>
</dbReference>
<evidence type="ECO:0000256" key="5">
    <source>
        <dbReference type="SAM" id="MobiDB-lite"/>
    </source>
</evidence>
<evidence type="ECO:0000313" key="6">
    <source>
        <dbReference type="EMBL" id="KOO35748.1"/>
    </source>
</evidence>
<dbReference type="Pfam" id="PF00237">
    <property type="entry name" value="Ribosomal_L22"/>
    <property type="match status" value="1"/>
</dbReference>
<dbReference type="GO" id="GO:0003735">
    <property type="term" value="F:structural constituent of ribosome"/>
    <property type="evidence" value="ECO:0007669"/>
    <property type="project" value="InterPro"/>
</dbReference>
<dbReference type="NCBIfam" id="TIGR01038">
    <property type="entry name" value="uL22_arch_euk"/>
    <property type="match status" value="1"/>
</dbReference>
<dbReference type="InterPro" id="IPR001063">
    <property type="entry name" value="Ribosomal_uL22"/>
</dbReference>
<sequence>MVKFSREPENSAKSCKASGSDLRVHFKNTCVTADAIRHMSLKKAKSYLEAVLKKKQAVPFFYFNGCVGRHAQAKCAPHSGKSHSGAVQCRWPTKSANILLHLLKNAESNAEVKGLDTETLVISHIQVNRAQQQRRRTYRAHGRTNPYMSSPSHIEMILSEKVAPVPKGEVEGEKKSKKLSAKRLAQQRSTAIAAAD</sequence>
<evidence type="ECO:0000256" key="4">
    <source>
        <dbReference type="RuleBase" id="RU004005"/>
    </source>
</evidence>
<dbReference type="PANTHER" id="PTHR11593">
    <property type="entry name" value="60S RIBOSOMAL PROTEIN L17"/>
    <property type="match status" value="1"/>
</dbReference>
<evidence type="ECO:0000256" key="1">
    <source>
        <dbReference type="ARBA" id="ARBA00009451"/>
    </source>
</evidence>
<dbReference type="AlphaFoldDB" id="A0A0M0KBF3"/>
<evidence type="ECO:0008006" key="8">
    <source>
        <dbReference type="Google" id="ProtNLM"/>
    </source>
</evidence>
<evidence type="ECO:0000256" key="2">
    <source>
        <dbReference type="ARBA" id="ARBA00022980"/>
    </source>
</evidence>
<gene>
    <name evidence="6" type="ORF">Ctob_011057</name>
</gene>
<dbReference type="InterPro" id="IPR018260">
    <property type="entry name" value="Ribosomal_uL22_CS"/>
</dbReference>
<evidence type="ECO:0000313" key="7">
    <source>
        <dbReference type="Proteomes" id="UP000037460"/>
    </source>
</evidence>
<protein>
    <recommendedName>
        <fullName evidence="8">60S ribosomal protein L17</fullName>
    </recommendedName>
</protein>
<dbReference type="EMBL" id="JWZX01000764">
    <property type="protein sequence ID" value="KOO35748.1"/>
    <property type="molecule type" value="Genomic_DNA"/>
</dbReference>
<dbReference type="CDD" id="cd00336">
    <property type="entry name" value="Ribosomal_L22"/>
    <property type="match status" value="1"/>
</dbReference>
<name>A0A0M0KBF3_9EUKA</name>
<comment type="caution">
    <text evidence="6">The sequence shown here is derived from an EMBL/GenBank/DDBJ whole genome shotgun (WGS) entry which is preliminary data.</text>
</comment>
<keyword evidence="2 4" id="KW-0689">Ribosomal protein</keyword>
<reference evidence="7" key="1">
    <citation type="journal article" date="2015" name="PLoS Genet.">
        <title>Genome Sequence and Transcriptome Analyses of Chrysochromulina tobin: Metabolic Tools for Enhanced Algal Fitness in the Prominent Order Prymnesiales (Haptophyceae).</title>
        <authorList>
            <person name="Hovde B.T."/>
            <person name="Deodato C.R."/>
            <person name="Hunsperger H.M."/>
            <person name="Ryken S.A."/>
            <person name="Yost W."/>
            <person name="Jha R.K."/>
            <person name="Patterson J."/>
            <person name="Monnat R.J. Jr."/>
            <person name="Barlow S.B."/>
            <person name="Starkenburg S.R."/>
            <person name="Cattolico R.A."/>
        </authorList>
    </citation>
    <scope>NUCLEOTIDE SEQUENCE</scope>
    <source>
        <strain evidence="7">CCMP291</strain>
    </source>
</reference>
<organism evidence="6 7">
    <name type="scientific">Chrysochromulina tobinii</name>
    <dbReference type="NCBI Taxonomy" id="1460289"/>
    <lineage>
        <taxon>Eukaryota</taxon>
        <taxon>Haptista</taxon>
        <taxon>Haptophyta</taxon>
        <taxon>Prymnesiophyceae</taxon>
        <taxon>Prymnesiales</taxon>
        <taxon>Chrysochromulinaceae</taxon>
        <taxon>Chrysochromulina</taxon>
    </lineage>
</organism>
<dbReference type="SUPFAM" id="SSF54843">
    <property type="entry name" value="Ribosomal protein L22"/>
    <property type="match status" value="1"/>
</dbReference>
<dbReference type="InterPro" id="IPR005721">
    <property type="entry name" value="Ribosomal_uL22_euk/arc"/>
</dbReference>
<dbReference type="Proteomes" id="UP000037460">
    <property type="component" value="Unassembled WGS sequence"/>
</dbReference>
<dbReference type="PROSITE" id="PS00464">
    <property type="entry name" value="RIBOSOMAL_L22"/>
    <property type="match status" value="1"/>
</dbReference>
<dbReference type="OrthoDB" id="10254664at2759"/>